<reference evidence="4" key="2">
    <citation type="journal article" date="2019" name="IMA Fungus">
        <title>Genome sequencing and comparison of five Tilletia species to identify candidate genes for the detection of regulated species infecting wheat.</title>
        <authorList>
            <person name="Nguyen H.D.T."/>
            <person name="Sultana T."/>
            <person name="Kesanakurti P."/>
            <person name="Hambleton S."/>
        </authorList>
    </citation>
    <scope>NUCLEOTIDE SEQUENCE</scope>
    <source>
        <strain evidence="4">DAOMC 236426</strain>
    </source>
</reference>
<dbReference type="GO" id="GO:0003677">
    <property type="term" value="F:DNA binding"/>
    <property type="evidence" value="ECO:0007669"/>
    <property type="project" value="UniProtKB-KW"/>
</dbReference>
<gene>
    <name evidence="4" type="ORF">A4X06_0g8733</name>
</gene>
<dbReference type="InterPro" id="IPR010998">
    <property type="entry name" value="Integrase_recombinase_N"/>
</dbReference>
<keyword evidence="2" id="KW-0233">DNA recombination</keyword>
<accession>A0A8X7MKM1</accession>
<dbReference type="InterPro" id="IPR052925">
    <property type="entry name" value="Phage_Integrase-like_Recomb"/>
</dbReference>
<keyword evidence="5" id="KW-1185">Reference proteome</keyword>
<organism evidence="4 5">
    <name type="scientific">Tilletia controversa</name>
    <name type="common">dwarf bunt fungus</name>
    <dbReference type="NCBI Taxonomy" id="13291"/>
    <lineage>
        <taxon>Eukaryota</taxon>
        <taxon>Fungi</taxon>
        <taxon>Dikarya</taxon>
        <taxon>Basidiomycota</taxon>
        <taxon>Ustilaginomycotina</taxon>
        <taxon>Exobasidiomycetes</taxon>
        <taxon>Tilletiales</taxon>
        <taxon>Tilletiaceae</taxon>
        <taxon>Tilletia</taxon>
    </lineage>
</organism>
<evidence type="ECO:0000256" key="2">
    <source>
        <dbReference type="ARBA" id="ARBA00023172"/>
    </source>
</evidence>
<dbReference type="Gene3D" id="1.10.443.10">
    <property type="entry name" value="Intergrase catalytic core"/>
    <property type="match status" value="1"/>
</dbReference>
<dbReference type="InterPro" id="IPR011010">
    <property type="entry name" value="DNA_brk_join_enz"/>
</dbReference>
<dbReference type="GO" id="GO:0015074">
    <property type="term" value="P:DNA integration"/>
    <property type="evidence" value="ECO:0007669"/>
    <property type="project" value="InterPro"/>
</dbReference>
<protein>
    <recommendedName>
        <fullName evidence="6">Tyr recombinase domain-containing protein</fullName>
    </recommendedName>
</protein>
<sequence>MMRAIDAWRANAGVSAADPVPNSPPTQPSTSTGPSRITRRVLQPKQIAVKLSPLRPQCAGARRFETWTPPASAPRSSSLPTVLEKQTRAVAVAGLADSTKEKYSTALASWHAYCDRYHVSEHRRTPAEQCLVEHWIASEAGSQSGKYISNKVSGLKACHAVNNVPWTLDEARLRLIKRGAVNLQPPPKPLRPPMTLAWLVKAIPAVEHSDPKEVAAIAAAACGFWGLCRIGELTVSPSRFDPRYHATRTSVRFSHTAGGIKVLILRLPRTKTQPFGETVVLPARHLACDPVLLLQTHLAVSPSADPARTALFAYRHGRGHRVRTRSDLLAVLDTFARRADLRSLYGHSMRIGGCTALLLMGVPVDKVMMHGRWNGDSFKRYVRDHAEILAPYLAVQQGALEALAGNDPELRGLLDAAEAHGRASAPLANARAGVHRGNVVPYERDAREQLDFIQTLASQTGSAHASAGTQSGFRRQQ</sequence>
<dbReference type="Proteomes" id="UP000077684">
    <property type="component" value="Unassembled WGS sequence"/>
</dbReference>
<dbReference type="Gene3D" id="1.10.150.130">
    <property type="match status" value="1"/>
</dbReference>
<evidence type="ECO:0000256" key="1">
    <source>
        <dbReference type="ARBA" id="ARBA00023125"/>
    </source>
</evidence>
<keyword evidence="1" id="KW-0238">DNA-binding</keyword>
<evidence type="ECO:0000256" key="3">
    <source>
        <dbReference type="SAM" id="MobiDB-lite"/>
    </source>
</evidence>
<dbReference type="InterPro" id="IPR013762">
    <property type="entry name" value="Integrase-like_cat_sf"/>
</dbReference>
<dbReference type="GO" id="GO:0006310">
    <property type="term" value="P:DNA recombination"/>
    <property type="evidence" value="ECO:0007669"/>
    <property type="project" value="UniProtKB-KW"/>
</dbReference>
<dbReference type="AlphaFoldDB" id="A0A8X7MKM1"/>
<dbReference type="SUPFAM" id="SSF56349">
    <property type="entry name" value="DNA breaking-rejoining enzymes"/>
    <property type="match status" value="1"/>
</dbReference>
<name>A0A8X7MKM1_9BASI</name>
<dbReference type="PANTHER" id="PTHR34605:SF4">
    <property type="entry name" value="DNA ADENINE METHYLTRANSFERASE"/>
    <property type="match status" value="1"/>
</dbReference>
<proteinExistence type="predicted"/>
<evidence type="ECO:0000313" key="4">
    <source>
        <dbReference type="EMBL" id="KAE8238507.1"/>
    </source>
</evidence>
<evidence type="ECO:0000313" key="5">
    <source>
        <dbReference type="Proteomes" id="UP000077684"/>
    </source>
</evidence>
<comment type="caution">
    <text evidence="4">The sequence shown here is derived from an EMBL/GenBank/DDBJ whole genome shotgun (WGS) entry which is preliminary data.</text>
</comment>
<dbReference type="PANTHER" id="PTHR34605">
    <property type="entry name" value="PHAGE_INTEGRASE DOMAIN-CONTAINING PROTEIN"/>
    <property type="match status" value="1"/>
</dbReference>
<reference evidence="4" key="1">
    <citation type="submission" date="2016-04" db="EMBL/GenBank/DDBJ databases">
        <authorList>
            <person name="Nguyen H.D."/>
            <person name="Samba Siva P."/>
            <person name="Cullis J."/>
            <person name="Levesque C.A."/>
            <person name="Hambleton S."/>
        </authorList>
    </citation>
    <scope>NUCLEOTIDE SEQUENCE</scope>
    <source>
        <strain evidence="4">DAOMC 236426</strain>
    </source>
</reference>
<feature type="region of interest" description="Disordered" evidence="3">
    <location>
        <begin position="13"/>
        <end position="37"/>
    </location>
</feature>
<evidence type="ECO:0008006" key="6">
    <source>
        <dbReference type="Google" id="ProtNLM"/>
    </source>
</evidence>
<dbReference type="EMBL" id="LWDE02002064">
    <property type="protein sequence ID" value="KAE8238507.1"/>
    <property type="molecule type" value="Genomic_DNA"/>
</dbReference>